<evidence type="ECO:0000313" key="2">
    <source>
        <dbReference type="Proteomes" id="UP001160148"/>
    </source>
</evidence>
<dbReference type="Proteomes" id="UP001160148">
    <property type="component" value="Unassembled WGS sequence"/>
</dbReference>
<proteinExistence type="predicted"/>
<protein>
    <submittedName>
        <fullName evidence="1">Uncharacterized protein</fullName>
    </submittedName>
</protein>
<name>A0AAV0VN75_9HEMI</name>
<gene>
    <name evidence="1" type="ORF">MEUPH1_LOCUS2680</name>
</gene>
<dbReference type="EMBL" id="CARXXK010000001">
    <property type="protein sequence ID" value="CAI6345698.1"/>
    <property type="molecule type" value="Genomic_DNA"/>
</dbReference>
<dbReference type="AlphaFoldDB" id="A0AAV0VN75"/>
<sequence length="68" mass="7998">MDKDALIGIAIYLACDDAKKPKKRKKRFWVKEWLTKKNSFSDHNLLKELQLSPAPDFLLATTFFNSRR</sequence>
<comment type="caution">
    <text evidence="1">The sequence shown here is derived from an EMBL/GenBank/DDBJ whole genome shotgun (WGS) entry which is preliminary data.</text>
</comment>
<accession>A0AAV0VN75</accession>
<evidence type="ECO:0000313" key="1">
    <source>
        <dbReference type="EMBL" id="CAI6345698.1"/>
    </source>
</evidence>
<organism evidence="1 2">
    <name type="scientific">Macrosiphum euphorbiae</name>
    <name type="common">potato aphid</name>
    <dbReference type="NCBI Taxonomy" id="13131"/>
    <lineage>
        <taxon>Eukaryota</taxon>
        <taxon>Metazoa</taxon>
        <taxon>Ecdysozoa</taxon>
        <taxon>Arthropoda</taxon>
        <taxon>Hexapoda</taxon>
        <taxon>Insecta</taxon>
        <taxon>Pterygota</taxon>
        <taxon>Neoptera</taxon>
        <taxon>Paraneoptera</taxon>
        <taxon>Hemiptera</taxon>
        <taxon>Sternorrhyncha</taxon>
        <taxon>Aphidomorpha</taxon>
        <taxon>Aphidoidea</taxon>
        <taxon>Aphididae</taxon>
        <taxon>Macrosiphini</taxon>
        <taxon>Macrosiphum</taxon>
    </lineage>
</organism>
<keyword evidence="2" id="KW-1185">Reference proteome</keyword>
<reference evidence="1 2" key="1">
    <citation type="submission" date="2023-01" db="EMBL/GenBank/DDBJ databases">
        <authorList>
            <person name="Whitehead M."/>
        </authorList>
    </citation>
    <scope>NUCLEOTIDE SEQUENCE [LARGE SCALE GENOMIC DNA]</scope>
</reference>